<sequence>KLRSKFKEGAVSYGENHRKLVSLGFRTIITTNYDRLLEDA</sequence>
<comment type="caution">
    <text evidence="1">The sequence shown here is derived from an EMBL/GenBank/DDBJ whole genome shotgun (WGS) entry which is preliminary data.</text>
</comment>
<accession>X1VPD6</accession>
<protein>
    <submittedName>
        <fullName evidence="1">Uncharacterized protein</fullName>
    </submittedName>
</protein>
<feature type="non-terminal residue" evidence="1">
    <location>
        <position position="40"/>
    </location>
</feature>
<feature type="non-terminal residue" evidence="1">
    <location>
        <position position="1"/>
    </location>
</feature>
<reference evidence="1" key="1">
    <citation type="journal article" date="2014" name="Front. Microbiol.">
        <title>High frequency of phylogenetically diverse reductive dehalogenase-homologous genes in deep subseafloor sedimentary metagenomes.</title>
        <authorList>
            <person name="Kawai M."/>
            <person name="Futagami T."/>
            <person name="Toyoda A."/>
            <person name="Takaki Y."/>
            <person name="Nishi S."/>
            <person name="Hori S."/>
            <person name="Arai W."/>
            <person name="Tsubouchi T."/>
            <person name="Morono Y."/>
            <person name="Uchiyama I."/>
            <person name="Ito T."/>
            <person name="Fujiyama A."/>
            <person name="Inagaki F."/>
            <person name="Takami H."/>
        </authorList>
    </citation>
    <scope>NUCLEOTIDE SEQUENCE</scope>
    <source>
        <strain evidence="1">Expedition CK06-06</strain>
    </source>
</reference>
<organism evidence="1">
    <name type="scientific">marine sediment metagenome</name>
    <dbReference type="NCBI Taxonomy" id="412755"/>
    <lineage>
        <taxon>unclassified sequences</taxon>
        <taxon>metagenomes</taxon>
        <taxon>ecological metagenomes</taxon>
    </lineage>
</organism>
<evidence type="ECO:0000313" key="1">
    <source>
        <dbReference type="EMBL" id="GAJ18346.1"/>
    </source>
</evidence>
<gene>
    <name evidence="1" type="ORF">S12H4_63448</name>
</gene>
<name>X1VPD6_9ZZZZ</name>
<dbReference type="AlphaFoldDB" id="X1VPD6"/>
<proteinExistence type="predicted"/>
<dbReference type="EMBL" id="BARW01043191">
    <property type="protein sequence ID" value="GAJ18346.1"/>
    <property type="molecule type" value="Genomic_DNA"/>
</dbReference>